<organism evidence="1 2">
    <name type="scientific">Crateriforma conspicua</name>
    <dbReference type="NCBI Taxonomy" id="2527996"/>
    <lineage>
        <taxon>Bacteria</taxon>
        <taxon>Pseudomonadati</taxon>
        <taxon>Planctomycetota</taxon>
        <taxon>Planctomycetia</taxon>
        <taxon>Planctomycetales</taxon>
        <taxon>Planctomycetaceae</taxon>
        <taxon>Crateriforma</taxon>
    </lineage>
</organism>
<dbReference type="AlphaFoldDB" id="A0A5C6FLL1"/>
<dbReference type="EMBL" id="SJPZ01000003">
    <property type="protein sequence ID" value="TWU60912.1"/>
    <property type="molecule type" value="Genomic_DNA"/>
</dbReference>
<name>A0A5C6FLL1_9PLAN</name>
<evidence type="ECO:0000313" key="1">
    <source>
        <dbReference type="EMBL" id="TWU60912.1"/>
    </source>
</evidence>
<evidence type="ECO:0000313" key="2">
    <source>
        <dbReference type="Proteomes" id="UP000316476"/>
    </source>
</evidence>
<accession>A0A5C6FLL1</accession>
<protein>
    <submittedName>
        <fullName evidence="1">Uncharacterized protein</fullName>
    </submittedName>
</protein>
<proteinExistence type="predicted"/>
<dbReference type="Proteomes" id="UP000316476">
    <property type="component" value="Unassembled WGS sequence"/>
</dbReference>
<sequence>MPEKQRSPMGHEYSESLAYQLKAKAHCRERISSALASAIHYGIYLDIETDVHASVGRYIVLIADRNLHDDLSSVTRDTIEFSLDNRRFHWCKFGERSR</sequence>
<comment type="caution">
    <text evidence="1">The sequence shown here is derived from an EMBL/GenBank/DDBJ whole genome shotgun (WGS) entry which is preliminary data.</text>
</comment>
<reference evidence="1 2" key="1">
    <citation type="submission" date="2019-02" db="EMBL/GenBank/DDBJ databases">
        <title>Deep-cultivation of Planctomycetes and their phenomic and genomic characterization uncovers novel biology.</title>
        <authorList>
            <person name="Wiegand S."/>
            <person name="Jogler M."/>
            <person name="Boedeker C."/>
            <person name="Pinto D."/>
            <person name="Vollmers J."/>
            <person name="Rivas-Marin E."/>
            <person name="Kohn T."/>
            <person name="Peeters S.H."/>
            <person name="Heuer A."/>
            <person name="Rast P."/>
            <person name="Oberbeckmann S."/>
            <person name="Bunk B."/>
            <person name="Jeske O."/>
            <person name="Meyerdierks A."/>
            <person name="Storesund J.E."/>
            <person name="Kallscheuer N."/>
            <person name="Luecker S."/>
            <person name="Lage O.M."/>
            <person name="Pohl T."/>
            <person name="Merkel B.J."/>
            <person name="Hornburger P."/>
            <person name="Mueller R.-W."/>
            <person name="Bruemmer F."/>
            <person name="Labrenz M."/>
            <person name="Spormann A.M."/>
            <person name="Op Den Camp H."/>
            <person name="Overmann J."/>
            <person name="Amann R."/>
            <person name="Jetten M.S.M."/>
            <person name="Mascher T."/>
            <person name="Medema M.H."/>
            <person name="Devos D.P."/>
            <person name="Kaster A.-K."/>
            <person name="Ovreas L."/>
            <person name="Rohde M."/>
            <person name="Galperin M.Y."/>
            <person name="Jogler C."/>
        </authorList>
    </citation>
    <scope>NUCLEOTIDE SEQUENCE [LARGE SCALE GENOMIC DNA]</scope>
    <source>
        <strain evidence="1 2">V7</strain>
    </source>
</reference>
<gene>
    <name evidence="1" type="ORF">V7x_52200</name>
</gene>